<dbReference type="InterPro" id="IPR036390">
    <property type="entry name" value="WH_DNA-bd_sf"/>
</dbReference>
<gene>
    <name evidence="5" type="ORF">GCM10009819_13380</name>
</gene>
<dbReference type="Gene3D" id="1.10.10.10">
    <property type="entry name" value="Winged helix-like DNA-binding domain superfamily/Winged helix DNA-binding domain"/>
    <property type="match status" value="1"/>
</dbReference>
<evidence type="ECO:0000256" key="1">
    <source>
        <dbReference type="ARBA" id="ARBA00023015"/>
    </source>
</evidence>
<dbReference type="Proteomes" id="UP001501196">
    <property type="component" value="Unassembled WGS sequence"/>
</dbReference>
<keyword evidence="2" id="KW-0238">DNA-binding</keyword>
<dbReference type="SUPFAM" id="SSF48008">
    <property type="entry name" value="GntR ligand-binding domain-like"/>
    <property type="match status" value="1"/>
</dbReference>
<dbReference type="InterPro" id="IPR011711">
    <property type="entry name" value="GntR_C"/>
</dbReference>
<dbReference type="SMART" id="SM00345">
    <property type="entry name" value="HTH_GNTR"/>
    <property type="match status" value="1"/>
</dbReference>
<reference evidence="5 6" key="1">
    <citation type="journal article" date="2019" name="Int. J. Syst. Evol. Microbiol.">
        <title>The Global Catalogue of Microorganisms (GCM) 10K type strain sequencing project: providing services to taxonomists for standard genome sequencing and annotation.</title>
        <authorList>
            <consortium name="The Broad Institute Genomics Platform"/>
            <consortium name="The Broad Institute Genome Sequencing Center for Infectious Disease"/>
            <person name="Wu L."/>
            <person name="Ma J."/>
        </authorList>
    </citation>
    <scope>NUCLEOTIDE SEQUENCE [LARGE SCALE GENOMIC DNA]</scope>
    <source>
        <strain evidence="5 6">JCM 15672</strain>
    </source>
</reference>
<dbReference type="RefSeq" id="WP_344370753.1">
    <property type="nucleotide sequence ID" value="NZ_BAAAPW010000002.1"/>
</dbReference>
<name>A0ABN2U7P2_9MICO</name>
<organism evidence="5 6">
    <name type="scientific">Agromyces tropicus</name>
    <dbReference type="NCBI Taxonomy" id="555371"/>
    <lineage>
        <taxon>Bacteria</taxon>
        <taxon>Bacillati</taxon>
        <taxon>Actinomycetota</taxon>
        <taxon>Actinomycetes</taxon>
        <taxon>Micrococcales</taxon>
        <taxon>Microbacteriaceae</taxon>
        <taxon>Agromyces</taxon>
    </lineage>
</organism>
<dbReference type="InterPro" id="IPR008920">
    <property type="entry name" value="TF_FadR/GntR_C"/>
</dbReference>
<keyword evidence="1" id="KW-0805">Transcription regulation</keyword>
<feature type="domain" description="HTH gntR-type" evidence="4">
    <location>
        <begin position="17"/>
        <end position="84"/>
    </location>
</feature>
<accession>A0ABN2U7P2</accession>
<evidence type="ECO:0000313" key="5">
    <source>
        <dbReference type="EMBL" id="GAA2030912.1"/>
    </source>
</evidence>
<dbReference type="Gene3D" id="1.20.120.530">
    <property type="entry name" value="GntR ligand-binding domain-like"/>
    <property type="match status" value="1"/>
</dbReference>
<dbReference type="PANTHER" id="PTHR43537">
    <property type="entry name" value="TRANSCRIPTIONAL REGULATOR, GNTR FAMILY"/>
    <property type="match status" value="1"/>
</dbReference>
<comment type="caution">
    <text evidence="5">The sequence shown here is derived from an EMBL/GenBank/DDBJ whole genome shotgun (WGS) entry which is preliminary data.</text>
</comment>
<proteinExistence type="predicted"/>
<evidence type="ECO:0000256" key="3">
    <source>
        <dbReference type="ARBA" id="ARBA00023163"/>
    </source>
</evidence>
<dbReference type="EMBL" id="BAAAPW010000002">
    <property type="protein sequence ID" value="GAA2030912.1"/>
    <property type="molecule type" value="Genomic_DNA"/>
</dbReference>
<evidence type="ECO:0000256" key="2">
    <source>
        <dbReference type="ARBA" id="ARBA00023125"/>
    </source>
</evidence>
<evidence type="ECO:0000313" key="6">
    <source>
        <dbReference type="Proteomes" id="UP001501196"/>
    </source>
</evidence>
<protein>
    <submittedName>
        <fullName evidence="5">GntR family transcriptional regulator</fullName>
    </submittedName>
</protein>
<dbReference type="PANTHER" id="PTHR43537:SF49">
    <property type="entry name" value="TRANSCRIPTIONAL REGULATORY PROTEIN"/>
    <property type="match status" value="1"/>
</dbReference>
<evidence type="ECO:0000259" key="4">
    <source>
        <dbReference type="PROSITE" id="PS50949"/>
    </source>
</evidence>
<keyword evidence="6" id="KW-1185">Reference proteome</keyword>
<dbReference type="InterPro" id="IPR036388">
    <property type="entry name" value="WH-like_DNA-bd_sf"/>
</dbReference>
<dbReference type="CDD" id="cd07377">
    <property type="entry name" value="WHTH_GntR"/>
    <property type="match status" value="1"/>
</dbReference>
<dbReference type="SUPFAM" id="SSF46785">
    <property type="entry name" value="Winged helix' DNA-binding domain"/>
    <property type="match status" value="1"/>
</dbReference>
<dbReference type="InterPro" id="IPR000524">
    <property type="entry name" value="Tscrpt_reg_HTH_GntR"/>
</dbReference>
<dbReference type="PROSITE" id="PS50949">
    <property type="entry name" value="HTH_GNTR"/>
    <property type="match status" value="1"/>
</dbReference>
<dbReference type="Pfam" id="PF07729">
    <property type="entry name" value="FCD"/>
    <property type="match status" value="1"/>
</dbReference>
<dbReference type="Pfam" id="PF00392">
    <property type="entry name" value="GntR"/>
    <property type="match status" value="1"/>
</dbReference>
<sequence>MRPSTTERVRPGAASASTAVERVTGLVRDEILNGELEPGTPLREESAAARYGVSRHTVRAAFQRLVAERLATAEPYRGVRVTSFDAPQIIALQQLRAALEIEALRIAFARFGGTLPESVLGPARAAADAMEGAADGGPGGATDAAWREVERHHAEFHAALVAASDSPRIIEAHAAIGGELLLFVAHIRRHATVADLVEEHRRLLSELLERGPEAMRDHLEHSTRLLID</sequence>
<keyword evidence="3" id="KW-0804">Transcription</keyword>